<dbReference type="EMBL" id="BKCM01000008">
    <property type="protein sequence ID" value="GER01132.1"/>
    <property type="molecule type" value="Genomic_DNA"/>
</dbReference>
<dbReference type="RefSeq" id="WP_210431192.1">
    <property type="nucleotide sequence ID" value="NZ_BKCL01000001.1"/>
</dbReference>
<dbReference type="Proteomes" id="UP000325187">
    <property type="component" value="Unassembled WGS sequence"/>
</dbReference>
<organism evidence="2 4">
    <name type="scientific">Iodidimonas gelatinilytica</name>
    <dbReference type="NCBI Taxonomy" id="1236966"/>
    <lineage>
        <taxon>Bacteria</taxon>
        <taxon>Pseudomonadati</taxon>
        <taxon>Pseudomonadota</taxon>
        <taxon>Alphaproteobacteria</taxon>
        <taxon>Iodidimonadales</taxon>
        <taxon>Iodidimonadaceae</taxon>
        <taxon>Iodidimonas</taxon>
    </lineage>
</organism>
<evidence type="ECO:0000313" key="5">
    <source>
        <dbReference type="Proteomes" id="UP000325187"/>
    </source>
</evidence>
<protein>
    <submittedName>
        <fullName evidence="2">Toluene tolerance protein</fullName>
    </submittedName>
</protein>
<evidence type="ECO:0000256" key="1">
    <source>
        <dbReference type="SAM" id="SignalP"/>
    </source>
</evidence>
<dbReference type="InterPro" id="IPR042245">
    <property type="entry name" value="Tgt2/MlaC_sf"/>
</dbReference>
<dbReference type="Gene3D" id="3.10.450.710">
    <property type="entry name" value="Tgt2/MlaC"/>
    <property type="match status" value="1"/>
</dbReference>
<accession>A0A5A7MYR1</accession>
<dbReference type="AlphaFoldDB" id="A0A5A7MLN5"/>
<dbReference type="Proteomes" id="UP000322084">
    <property type="component" value="Unassembled WGS sequence"/>
</dbReference>
<accession>A0A5A7MLN5</accession>
<feature type="signal peptide" evidence="1">
    <location>
        <begin position="1"/>
        <end position="32"/>
    </location>
</feature>
<name>A0A5A7MLN5_9PROT</name>
<proteinExistence type="predicted"/>
<dbReference type="InterPro" id="IPR008869">
    <property type="entry name" value="MlaC/ttg2D"/>
</dbReference>
<gene>
    <name evidence="2" type="ORF">JCM17844_05080</name>
    <name evidence="3" type="ORF">JCM17845_17550</name>
</gene>
<dbReference type="PANTHER" id="PTHR36573:SF1">
    <property type="entry name" value="INTERMEMBRANE PHOSPHOLIPID TRANSPORT SYSTEM BINDING PROTEIN MLAC"/>
    <property type="match status" value="1"/>
</dbReference>
<evidence type="ECO:0000313" key="3">
    <source>
        <dbReference type="EMBL" id="GER01132.1"/>
    </source>
</evidence>
<dbReference type="PANTHER" id="PTHR36573">
    <property type="entry name" value="INTERMEMBRANE PHOSPHOLIPID TRANSPORT SYSTEM BINDING PROTEIN MLAC"/>
    <property type="match status" value="1"/>
</dbReference>
<dbReference type="EMBL" id="BKCL01000001">
    <property type="protein sequence ID" value="GEQ96871.1"/>
    <property type="molecule type" value="Genomic_DNA"/>
</dbReference>
<sequence>MPRRYSTLVTYRNLLLSGLVFLMGLVSTSTFAQDQAAQNPEAAKEFINKLSNDAVAVWSDASRTEAEREEAFRDLLYEGFDVDFIAKLVLGRHMRTASKEQLREYQKLFPAYIVNNFARRIGNYGDEKLEVEGTTPAGSRDLFVRSKIVRPGGEPISADWRMRSVNGKLQIVDIKVEGISLAVTQRDEFSSIIERKGFDGLLDTLRKGALLSTEG</sequence>
<keyword evidence="1" id="KW-0732">Signal</keyword>
<reference evidence="4 5" key="1">
    <citation type="submission" date="2019-09" db="EMBL/GenBank/DDBJ databases">
        <title>NBRP : Genome information of microbial organism related human and environment.</title>
        <authorList>
            <person name="Hattori M."/>
            <person name="Oshima K."/>
            <person name="Inaba H."/>
            <person name="Suda W."/>
            <person name="Sakamoto M."/>
            <person name="Iino T."/>
            <person name="Kitahara M."/>
            <person name="Oshida Y."/>
            <person name="Iida T."/>
            <person name="Kudo T."/>
            <person name="Itoh T."/>
            <person name="Ohkuma M."/>
        </authorList>
    </citation>
    <scope>NUCLEOTIDE SEQUENCE [LARGE SCALE GENOMIC DNA]</scope>
    <source>
        <strain evidence="2 4">Hi-2</strain>
        <strain evidence="3 5">Mie-1</strain>
    </source>
</reference>
<dbReference type="Pfam" id="PF05494">
    <property type="entry name" value="MlaC"/>
    <property type="match status" value="1"/>
</dbReference>
<evidence type="ECO:0000313" key="4">
    <source>
        <dbReference type="Proteomes" id="UP000322084"/>
    </source>
</evidence>
<keyword evidence="5" id="KW-1185">Reference proteome</keyword>
<comment type="caution">
    <text evidence="2">The sequence shown here is derived from an EMBL/GenBank/DDBJ whole genome shotgun (WGS) entry which is preliminary data.</text>
</comment>
<feature type="chain" id="PRO_5036136518" evidence="1">
    <location>
        <begin position="33"/>
        <end position="215"/>
    </location>
</feature>
<evidence type="ECO:0000313" key="2">
    <source>
        <dbReference type="EMBL" id="GEQ96871.1"/>
    </source>
</evidence>